<dbReference type="GO" id="GO:0003677">
    <property type="term" value="F:DNA binding"/>
    <property type="evidence" value="ECO:0007669"/>
    <property type="project" value="TreeGrafter"/>
</dbReference>
<dbReference type="SUPFAM" id="SSF53335">
    <property type="entry name" value="S-adenosyl-L-methionine-dependent methyltransferases"/>
    <property type="match status" value="1"/>
</dbReference>
<dbReference type="InterPro" id="IPR029063">
    <property type="entry name" value="SAM-dependent_MTases_sf"/>
</dbReference>
<dbReference type="AlphaFoldDB" id="A0A6M0SXV7"/>
<dbReference type="GO" id="GO:0003886">
    <property type="term" value="F:DNA (cytosine-5-)-methyltransferase activity"/>
    <property type="evidence" value="ECO:0007669"/>
    <property type="project" value="UniProtKB-EC"/>
</dbReference>
<keyword evidence="5" id="KW-0680">Restriction system</keyword>
<dbReference type="InterPro" id="IPR001525">
    <property type="entry name" value="C5_MeTfrase"/>
</dbReference>
<keyword evidence="3 6" id="KW-0808">Transferase</keyword>
<comment type="similarity">
    <text evidence="6 7">Belongs to the class I-like SAM-binding methyltransferase superfamily. C5-methyltransferase family.</text>
</comment>
<feature type="active site" evidence="6">
    <location>
        <position position="244"/>
    </location>
</feature>
<dbReference type="Gene3D" id="3.40.50.150">
    <property type="entry name" value="Vaccinia Virus protein VP39"/>
    <property type="match status" value="1"/>
</dbReference>
<proteinExistence type="inferred from homology"/>
<dbReference type="PROSITE" id="PS51679">
    <property type="entry name" value="SAM_MT_C5"/>
    <property type="match status" value="1"/>
</dbReference>
<keyword evidence="2 6" id="KW-0489">Methyltransferase</keyword>
<gene>
    <name evidence="8" type="ORF">EXM42_08000</name>
</gene>
<evidence type="ECO:0000256" key="4">
    <source>
        <dbReference type="ARBA" id="ARBA00022691"/>
    </source>
</evidence>
<name>A0A6M0SXV7_CLOBO</name>
<dbReference type="EC" id="2.1.1.37" evidence="1"/>
<evidence type="ECO:0000256" key="7">
    <source>
        <dbReference type="RuleBase" id="RU000416"/>
    </source>
</evidence>
<dbReference type="GO" id="GO:0032259">
    <property type="term" value="P:methylation"/>
    <property type="evidence" value="ECO:0007669"/>
    <property type="project" value="UniProtKB-KW"/>
</dbReference>
<evidence type="ECO:0000256" key="3">
    <source>
        <dbReference type="ARBA" id="ARBA00022679"/>
    </source>
</evidence>
<comment type="caution">
    <text evidence="8">The sequence shown here is derived from an EMBL/GenBank/DDBJ whole genome shotgun (WGS) entry which is preliminary data.</text>
</comment>
<dbReference type="PANTHER" id="PTHR10629">
    <property type="entry name" value="CYTOSINE-SPECIFIC METHYLTRANSFERASE"/>
    <property type="match status" value="1"/>
</dbReference>
<dbReference type="NCBIfam" id="TIGR00675">
    <property type="entry name" value="dcm"/>
    <property type="match status" value="1"/>
</dbReference>
<dbReference type="Gene3D" id="3.90.120.10">
    <property type="entry name" value="DNA Methylase, subunit A, domain 2"/>
    <property type="match status" value="1"/>
</dbReference>
<dbReference type="PRINTS" id="PR00105">
    <property type="entry name" value="C5METTRFRASE"/>
</dbReference>
<evidence type="ECO:0000256" key="1">
    <source>
        <dbReference type="ARBA" id="ARBA00011975"/>
    </source>
</evidence>
<evidence type="ECO:0000313" key="8">
    <source>
        <dbReference type="EMBL" id="NFA60337.1"/>
    </source>
</evidence>
<evidence type="ECO:0000256" key="6">
    <source>
        <dbReference type="PROSITE-ProRule" id="PRU01016"/>
    </source>
</evidence>
<protein>
    <recommendedName>
        <fullName evidence="1">DNA (cytosine-5-)-methyltransferase</fullName>
        <ecNumber evidence="1">2.1.1.37</ecNumber>
    </recommendedName>
</protein>
<keyword evidence="4 6" id="KW-0949">S-adenosyl-L-methionine</keyword>
<sequence length="490" mass="55461">MIKKRIMKKSQRGIYIQDKELIDTLFNAGKNFKYLIDIENHKLVIVPSNTKTNNTISRRKYKGTIKPVIDIRSKEAINIFKSNYLELKIDKNKITIEEYAKEKQLYCSKGETVKKTNRIIQLSKKTILDNLNLVVGNEQLSFLDSIGSINITASTNSSNINTTMLNSALSSSTLPLTVCSIFSGVGLMDKSFLNDFDIIFALDNDRAACETYEKNLGSHIIHEDISKASNNIPHATVLIGGSPCQGLSNSNRVSNYLDNPKNLLVREYIKSVKSSQPYIFVLENVPQIISAGKGKFLEKIKNELSDYEITSTVLNAVHFGVAQERRRAVIIGSKIGKINIFNPIKRFTNTVKNAFKGLTNKIANQLDYSKSKDIVKRRMSYIPMGGNVFDIPDQLRPRSTHSNSYVRLDLNRPSVTIVNPRKSVILHPTENRIISVRECARLQGIDDDFIFYGNLAEKQQQVCNSIPLPMFRYIAKIIKKHINQYNAAFR</sequence>
<dbReference type="GO" id="GO:0009307">
    <property type="term" value="P:DNA restriction-modification system"/>
    <property type="evidence" value="ECO:0007669"/>
    <property type="project" value="UniProtKB-KW"/>
</dbReference>
<dbReference type="Pfam" id="PF00145">
    <property type="entry name" value="DNA_methylase"/>
    <property type="match status" value="1"/>
</dbReference>
<reference evidence="8 9" key="1">
    <citation type="submission" date="2019-02" db="EMBL/GenBank/DDBJ databases">
        <title>Genome sequencing of Clostridium botulinum clinical isolates.</title>
        <authorList>
            <person name="Brunt J."/>
            <person name="Van Vliet A.H.M."/>
            <person name="Stringer S.C."/>
            <person name="Grant K.A."/>
            <person name="Carter A.C."/>
            <person name="Peck M.W."/>
        </authorList>
    </citation>
    <scope>NUCLEOTIDE SEQUENCE [LARGE SCALE GENOMIC DNA]</scope>
    <source>
        <strain evidence="8 9">R1125/03</strain>
    </source>
</reference>
<dbReference type="InterPro" id="IPR050390">
    <property type="entry name" value="C5-Methyltransferase"/>
</dbReference>
<dbReference type="Proteomes" id="UP000473089">
    <property type="component" value="Unassembled WGS sequence"/>
</dbReference>
<dbReference type="PANTHER" id="PTHR10629:SF52">
    <property type="entry name" value="DNA (CYTOSINE-5)-METHYLTRANSFERASE 1"/>
    <property type="match status" value="1"/>
</dbReference>
<evidence type="ECO:0000256" key="5">
    <source>
        <dbReference type="ARBA" id="ARBA00022747"/>
    </source>
</evidence>
<dbReference type="EMBL" id="SGJP01000014">
    <property type="protein sequence ID" value="NFA60337.1"/>
    <property type="molecule type" value="Genomic_DNA"/>
</dbReference>
<evidence type="ECO:0000256" key="2">
    <source>
        <dbReference type="ARBA" id="ARBA00022603"/>
    </source>
</evidence>
<accession>A0A6M0SXV7</accession>
<dbReference type="GO" id="GO:0044027">
    <property type="term" value="P:negative regulation of gene expression via chromosomal CpG island methylation"/>
    <property type="evidence" value="ECO:0007669"/>
    <property type="project" value="TreeGrafter"/>
</dbReference>
<evidence type="ECO:0000313" key="9">
    <source>
        <dbReference type="Proteomes" id="UP000473089"/>
    </source>
</evidence>
<organism evidence="8 9">
    <name type="scientific">Clostridium botulinum</name>
    <dbReference type="NCBI Taxonomy" id="1491"/>
    <lineage>
        <taxon>Bacteria</taxon>
        <taxon>Bacillati</taxon>
        <taxon>Bacillota</taxon>
        <taxon>Clostridia</taxon>
        <taxon>Eubacteriales</taxon>
        <taxon>Clostridiaceae</taxon>
        <taxon>Clostridium</taxon>
    </lineage>
</organism>